<accession>A0ACD1GTL5</accession>
<feature type="non-terminal residue" evidence="1">
    <location>
        <position position="64"/>
    </location>
</feature>
<name>A0ACD1GTL5_9EURO</name>
<gene>
    <name evidence="1" type="ORF">BO66DRAFT_395967</name>
</gene>
<keyword evidence="2" id="KW-1185">Reference proteome</keyword>
<proteinExistence type="predicted"/>
<evidence type="ECO:0000313" key="1">
    <source>
        <dbReference type="EMBL" id="RAH64797.1"/>
    </source>
</evidence>
<reference evidence="1" key="1">
    <citation type="submission" date="2018-02" db="EMBL/GenBank/DDBJ databases">
        <title>The genomes of Aspergillus section Nigri reveals drivers in fungal speciation.</title>
        <authorList>
            <consortium name="DOE Joint Genome Institute"/>
            <person name="Vesth T.C."/>
            <person name="Nybo J."/>
            <person name="Theobald S."/>
            <person name="Brandl J."/>
            <person name="Frisvad J.C."/>
            <person name="Nielsen K.F."/>
            <person name="Lyhne E.K."/>
            <person name="Kogle M.E."/>
            <person name="Kuo A."/>
            <person name="Riley R."/>
            <person name="Clum A."/>
            <person name="Nolan M."/>
            <person name="Lipzen A."/>
            <person name="Salamov A."/>
            <person name="Henrissat B."/>
            <person name="Wiebenga A."/>
            <person name="De vries R.P."/>
            <person name="Grigoriev I.V."/>
            <person name="Mortensen U.H."/>
            <person name="Andersen M.R."/>
            <person name="Baker S.E."/>
        </authorList>
    </citation>
    <scope>NUCLEOTIDE SEQUENCE</scope>
    <source>
        <strain evidence="1">CBS 121060</strain>
    </source>
</reference>
<protein>
    <submittedName>
        <fullName evidence="1">Uncharacterized protein</fullName>
    </submittedName>
</protein>
<organism evidence="1 2">
    <name type="scientific">Aspergillus aculeatinus CBS 121060</name>
    <dbReference type="NCBI Taxonomy" id="1448322"/>
    <lineage>
        <taxon>Eukaryota</taxon>
        <taxon>Fungi</taxon>
        <taxon>Dikarya</taxon>
        <taxon>Ascomycota</taxon>
        <taxon>Pezizomycotina</taxon>
        <taxon>Eurotiomycetes</taxon>
        <taxon>Eurotiomycetidae</taxon>
        <taxon>Eurotiales</taxon>
        <taxon>Aspergillaceae</taxon>
        <taxon>Aspergillus</taxon>
        <taxon>Aspergillus subgen. Circumdati</taxon>
    </lineage>
</organism>
<dbReference type="EMBL" id="KZ825005">
    <property type="protein sequence ID" value="RAH64797.1"/>
    <property type="molecule type" value="Genomic_DNA"/>
</dbReference>
<evidence type="ECO:0000313" key="2">
    <source>
        <dbReference type="Proteomes" id="UP000249661"/>
    </source>
</evidence>
<sequence length="64" mass="6595">MPSGGVWQSVTLAFPSPLLIIVSLAPLDCLATPCLLLTCSGQSCCRAQESPDAQSLCVCADAKL</sequence>
<dbReference type="Proteomes" id="UP000249661">
    <property type="component" value="Unassembled WGS sequence"/>
</dbReference>